<dbReference type="InterPro" id="IPR013655">
    <property type="entry name" value="PAS_fold_3"/>
</dbReference>
<protein>
    <recommendedName>
        <fullName evidence="7">GGDEF domain-containing protein</fullName>
    </recommendedName>
</protein>
<dbReference type="SMART" id="SM00267">
    <property type="entry name" value="GGDEF"/>
    <property type="match status" value="1"/>
</dbReference>
<dbReference type="SMART" id="SM00052">
    <property type="entry name" value="EAL"/>
    <property type="match status" value="1"/>
</dbReference>
<dbReference type="PANTHER" id="PTHR44757">
    <property type="entry name" value="DIGUANYLATE CYCLASE DGCP"/>
    <property type="match status" value="1"/>
</dbReference>
<dbReference type="PANTHER" id="PTHR44757:SF2">
    <property type="entry name" value="BIOFILM ARCHITECTURE MAINTENANCE PROTEIN MBAA"/>
    <property type="match status" value="1"/>
</dbReference>
<dbReference type="Pfam" id="PF00563">
    <property type="entry name" value="EAL"/>
    <property type="match status" value="1"/>
</dbReference>
<dbReference type="Pfam" id="PF08447">
    <property type="entry name" value="PAS_3"/>
    <property type="match status" value="1"/>
</dbReference>
<dbReference type="CDD" id="cd01949">
    <property type="entry name" value="GGDEF"/>
    <property type="match status" value="1"/>
</dbReference>
<dbReference type="NCBIfam" id="TIGR00229">
    <property type="entry name" value="sensory_box"/>
    <property type="match status" value="1"/>
</dbReference>
<dbReference type="SUPFAM" id="SSF55073">
    <property type="entry name" value="Nucleotide cyclase"/>
    <property type="match status" value="1"/>
</dbReference>
<dbReference type="SUPFAM" id="SSF55785">
    <property type="entry name" value="PYP-like sensor domain (PAS domain)"/>
    <property type="match status" value="1"/>
</dbReference>
<evidence type="ECO:0008006" key="7">
    <source>
        <dbReference type="Google" id="ProtNLM"/>
    </source>
</evidence>
<dbReference type="NCBIfam" id="TIGR00254">
    <property type="entry name" value="GGDEF"/>
    <property type="match status" value="1"/>
</dbReference>
<dbReference type="Proteomes" id="UP000245506">
    <property type="component" value="Unassembled WGS sequence"/>
</dbReference>
<dbReference type="Gene3D" id="3.30.70.270">
    <property type="match status" value="1"/>
</dbReference>
<dbReference type="InterPro" id="IPR052155">
    <property type="entry name" value="Biofilm_reg_signaling"/>
</dbReference>
<dbReference type="InterPro" id="IPR000160">
    <property type="entry name" value="GGDEF_dom"/>
</dbReference>
<dbReference type="AlphaFoldDB" id="A0A317CCR2"/>
<dbReference type="CDD" id="cd00130">
    <property type="entry name" value="PAS"/>
    <property type="match status" value="1"/>
</dbReference>
<organism evidence="5 6">
    <name type="scientific">Leucothrix arctica</name>
    <dbReference type="NCBI Taxonomy" id="1481894"/>
    <lineage>
        <taxon>Bacteria</taxon>
        <taxon>Pseudomonadati</taxon>
        <taxon>Pseudomonadota</taxon>
        <taxon>Gammaproteobacteria</taxon>
        <taxon>Thiotrichales</taxon>
        <taxon>Thiotrichaceae</taxon>
        <taxon>Leucothrix</taxon>
    </lineage>
</organism>
<dbReference type="PROSITE" id="PS50112">
    <property type="entry name" value="PAS"/>
    <property type="match status" value="1"/>
</dbReference>
<evidence type="ECO:0000259" key="4">
    <source>
        <dbReference type="PROSITE" id="PS50887"/>
    </source>
</evidence>
<keyword evidence="6" id="KW-1185">Reference proteome</keyword>
<evidence type="ECO:0000259" key="3">
    <source>
        <dbReference type="PROSITE" id="PS50883"/>
    </source>
</evidence>
<evidence type="ECO:0000259" key="2">
    <source>
        <dbReference type="PROSITE" id="PS50113"/>
    </source>
</evidence>
<comment type="caution">
    <text evidence="5">The sequence shown here is derived from an EMBL/GenBank/DDBJ whole genome shotgun (WGS) entry which is preliminary data.</text>
</comment>
<proteinExistence type="predicted"/>
<accession>A0A317CCR2</accession>
<dbReference type="Gene3D" id="3.30.450.20">
    <property type="entry name" value="PAS domain"/>
    <property type="match status" value="1"/>
</dbReference>
<dbReference type="InterPro" id="IPR000014">
    <property type="entry name" value="PAS"/>
</dbReference>
<dbReference type="OrthoDB" id="9813913at2"/>
<evidence type="ECO:0000313" key="6">
    <source>
        <dbReference type="Proteomes" id="UP000245506"/>
    </source>
</evidence>
<dbReference type="InterPro" id="IPR035919">
    <property type="entry name" value="EAL_sf"/>
</dbReference>
<dbReference type="PROSITE" id="PS50883">
    <property type="entry name" value="EAL"/>
    <property type="match status" value="1"/>
</dbReference>
<dbReference type="PROSITE" id="PS50113">
    <property type="entry name" value="PAC"/>
    <property type="match status" value="1"/>
</dbReference>
<feature type="domain" description="EAL" evidence="3">
    <location>
        <begin position="435"/>
        <end position="687"/>
    </location>
</feature>
<feature type="domain" description="PAC" evidence="2">
    <location>
        <begin position="196"/>
        <end position="248"/>
    </location>
</feature>
<dbReference type="Pfam" id="PF00990">
    <property type="entry name" value="GGDEF"/>
    <property type="match status" value="1"/>
</dbReference>
<dbReference type="PROSITE" id="PS50887">
    <property type="entry name" value="GGDEF"/>
    <property type="match status" value="1"/>
</dbReference>
<dbReference type="EMBL" id="QGKL01000029">
    <property type="protein sequence ID" value="PWQ96414.1"/>
    <property type="molecule type" value="Genomic_DNA"/>
</dbReference>
<evidence type="ECO:0000259" key="1">
    <source>
        <dbReference type="PROSITE" id="PS50112"/>
    </source>
</evidence>
<dbReference type="RefSeq" id="WP_109823385.1">
    <property type="nucleotide sequence ID" value="NZ_QGKL01000029.1"/>
</dbReference>
<feature type="domain" description="GGDEF" evidence="4">
    <location>
        <begin position="279"/>
        <end position="426"/>
    </location>
</feature>
<dbReference type="InterPro" id="IPR001633">
    <property type="entry name" value="EAL_dom"/>
</dbReference>
<feature type="domain" description="PAS" evidence="1">
    <location>
        <begin position="123"/>
        <end position="193"/>
    </location>
</feature>
<dbReference type="InterPro" id="IPR029787">
    <property type="entry name" value="Nucleotide_cyclase"/>
</dbReference>
<dbReference type="InterPro" id="IPR000700">
    <property type="entry name" value="PAS-assoc_C"/>
</dbReference>
<dbReference type="InterPro" id="IPR043128">
    <property type="entry name" value="Rev_trsase/Diguanyl_cyclase"/>
</dbReference>
<dbReference type="CDD" id="cd01948">
    <property type="entry name" value="EAL"/>
    <property type="match status" value="1"/>
</dbReference>
<dbReference type="InterPro" id="IPR035965">
    <property type="entry name" value="PAS-like_dom_sf"/>
</dbReference>
<evidence type="ECO:0000313" key="5">
    <source>
        <dbReference type="EMBL" id="PWQ96414.1"/>
    </source>
</evidence>
<dbReference type="Gene3D" id="3.20.20.450">
    <property type="entry name" value="EAL domain"/>
    <property type="match status" value="1"/>
</dbReference>
<sequence>MYVHYYLDSSLKVVKISGSLKNLAAPPKLSLGYTIGECDAELENQINQLILNNNISSAEFSNETPIYNLGFFEQKSDKRKSFYKLLQLSGSNESGILYLIEYSNVPDVFTLDEVDKDVIESIEISRFRDIIKVSSIGVLQIDDQWRTLYASKTWSEMTGYSLTEVVGRDWVNILHPEDKNVFLDMLHEHAQVEKNSEQDVRIMTPHGSYTWFNVHYRISFDQLNNCSSVILLFLDIHNKRQSQEHLQQIATTDLLTRLSNRYAFQESLEQHIRQLHPVHSFYLLFIDLDGFKAVNDAYGHIIGDKLLAETARRILSVTGQYSTVARLGGDEFAILQTFSASPDIEAYASRLLKEISRPYSLIEHAEESYISASIGIVSVNPSDIAYADTLDKDKVTEKCSQLLSEADTAMYHAKDDGKNTYRLYAGRINEQARKTQLLIDSLHRALEGNEFELYYQPQWNISTGEIYGYEALIRWKKNGDYIAPSLFIPLVESNGLMSEMGKWIFEKAISDHAKLLRGSGAKHQLSVNFSSIQFRDNNLYRFIEDTLQKYSIPAETVTIEITESLLISNHIEVKKQLERLKEVGLKIALDDFGTGYSSLSMLHNFPIDIIKVDQSFTQNLALHDTRKIVRAIIKMSNELNKTILFEGIESEQQLTILKKEGVDIIQGWLISKAIPLEEMASFTQAQTKTKEVVYS</sequence>
<reference evidence="5 6" key="1">
    <citation type="submission" date="2018-05" db="EMBL/GenBank/DDBJ databases">
        <title>Leucothrix arctica sp. nov., isolated from Arctic seawater.</title>
        <authorList>
            <person name="Choi A."/>
            <person name="Baek K."/>
        </authorList>
    </citation>
    <scope>NUCLEOTIDE SEQUENCE [LARGE SCALE GENOMIC DNA]</scope>
    <source>
        <strain evidence="5 6">IMCC9719</strain>
    </source>
</reference>
<dbReference type="SUPFAM" id="SSF141868">
    <property type="entry name" value="EAL domain-like"/>
    <property type="match status" value="1"/>
</dbReference>
<gene>
    <name evidence="5" type="ORF">DKT75_10565</name>
</gene>
<name>A0A317CCR2_9GAMM</name>
<dbReference type="SMART" id="SM00091">
    <property type="entry name" value="PAS"/>
    <property type="match status" value="1"/>
</dbReference>